<gene>
    <name evidence="2" type="ORF">MPRG_29270</name>
    <name evidence="3" type="ORF">QXL92_07635</name>
</gene>
<feature type="transmembrane region" description="Helical" evidence="1">
    <location>
        <begin position="99"/>
        <end position="118"/>
    </location>
</feature>
<feature type="transmembrane region" description="Helical" evidence="1">
    <location>
        <begin position="163"/>
        <end position="180"/>
    </location>
</feature>
<proteinExistence type="predicted"/>
<keyword evidence="4" id="KW-1185">Reference proteome</keyword>
<accession>A0AAJ1S110</accession>
<dbReference type="RefSeq" id="WP_120793038.1">
    <property type="nucleotide sequence ID" value="NZ_BLKX01000001.1"/>
</dbReference>
<organism evidence="3 5">
    <name type="scientific">Mycobacterium paragordonae</name>
    <dbReference type="NCBI Taxonomy" id="1389713"/>
    <lineage>
        <taxon>Bacteria</taxon>
        <taxon>Bacillati</taxon>
        <taxon>Actinomycetota</taxon>
        <taxon>Actinomycetes</taxon>
        <taxon>Mycobacteriales</taxon>
        <taxon>Mycobacteriaceae</taxon>
        <taxon>Mycobacterium</taxon>
    </lineage>
</organism>
<keyword evidence="1" id="KW-1133">Transmembrane helix</keyword>
<keyword evidence="1" id="KW-0472">Membrane</keyword>
<dbReference type="EMBL" id="JAUFSA010000001">
    <property type="protein sequence ID" value="MDP7734612.1"/>
    <property type="molecule type" value="Genomic_DNA"/>
</dbReference>
<dbReference type="KEGG" id="mpag:C0J29_17030"/>
<feature type="transmembrane region" description="Helical" evidence="1">
    <location>
        <begin position="6"/>
        <end position="23"/>
    </location>
</feature>
<feature type="transmembrane region" description="Helical" evidence="1">
    <location>
        <begin position="138"/>
        <end position="156"/>
    </location>
</feature>
<feature type="transmembrane region" description="Helical" evidence="1">
    <location>
        <begin position="35"/>
        <end position="55"/>
    </location>
</feature>
<reference evidence="2" key="2">
    <citation type="submission" date="2020-02" db="EMBL/GenBank/DDBJ databases">
        <authorList>
            <person name="Matsumoto Y."/>
            <person name="Kinjo T."/>
            <person name="Motooka D."/>
            <person name="Nabeya D."/>
            <person name="Jung N."/>
            <person name="Uechi K."/>
            <person name="Horii T."/>
            <person name="Iida T."/>
            <person name="Fujita J."/>
            <person name="Nakamura S."/>
        </authorList>
    </citation>
    <scope>NUCLEOTIDE SEQUENCE</scope>
    <source>
        <strain evidence="2">JCM 18565</strain>
    </source>
</reference>
<keyword evidence="1" id="KW-0812">Transmembrane</keyword>
<reference evidence="2 4" key="1">
    <citation type="journal article" date="2019" name="Emerg. Microbes Infect.">
        <title>Comprehensive subspecies identification of 175 nontuberculous mycobacteria species based on 7547 genomic profiles.</title>
        <authorList>
            <person name="Matsumoto Y."/>
            <person name="Kinjo T."/>
            <person name="Motooka D."/>
            <person name="Nabeya D."/>
            <person name="Jung N."/>
            <person name="Uechi K."/>
            <person name="Horii T."/>
            <person name="Iida T."/>
            <person name="Fujita J."/>
            <person name="Nakamura S."/>
        </authorList>
    </citation>
    <scope>NUCLEOTIDE SEQUENCE [LARGE SCALE GENOMIC DNA]</scope>
    <source>
        <strain evidence="2 4">JCM 18565</strain>
    </source>
</reference>
<evidence type="ECO:0000313" key="5">
    <source>
        <dbReference type="Proteomes" id="UP001229081"/>
    </source>
</evidence>
<evidence type="ECO:0000313" key="3">
    <source>
        <dbReference type="EMBL" id="MDP7734612.1"/>
    </source>
</evidence>
<dbReference type="EMBL" id="BLKX01000001">
    <property type="protein sequence ID" value="GFG79651.1"/>
    <property type="molecule type" value="Genomic_DNA"/>
</dbReference>
<dbReference type="Pfam" id="PF20334">
    <property type="entry name" value="DUF6629"/>
    <property type="match status" value="1"/>
</dbReference>
<feature type="transmembrane region" description="Helical" evidence="1">
    <location>
        <begin position="70"/>
        <end position="90"/>
    </location>
</feature>
<name>A0AAJ1S110_9MYCO</name>
<dbReference type="InterPro" id="IPR046737">
    <property type="entry name" value="DUF6629"/>
</dbReference>
<evidence type="ECO:0000313" key="4">
    <source>
        <dbReference type="Proteomes" id="UP000465240"/>
    </source>
</evidence>
<evidence type="ECO:0000313" key="2">
    <source>
        <dbReference type="EMBL" id="GFG79651.1"/>
    </source>
</evidence>
<dbReference type="Proteomes" id="UP000465240">
    <property type="component" value="Unassembled WGS sequence"/>
</dbReference>
<dbReference type="Proteomes" id="UP001229081">
    <property type="component" value="Unassembled WGS sequence"/>
</dbReference>
<dbReference type="AlphaFoldDB" id="A0AAJ1S110"/>
<evidence type="ECO:0000256" key="1">
    <source>
        <dbReference type="SAM" id="Phobius"/>
    </source>
</evidence>
<feature type="transmembrane region" description="Helical" evidence="1">
    <location>
        <begin position="186"/>
        <end position="205"/>
    </location>
</feature>
<comment type="caution">
    <text evidence="3">The sequence shown here is derived from an EMBL/GenBank/DDBJ whole genome shotgun (WGS) entry which is preliminary data.</text>
</comment>
<sequence length="228" mass="24409">MCFSATADLVVGVALVPVAIAALHEVKHWREIPFALLPTVFAVHQFIEAAVWPTAHGVISPGLVSLAVRAYLFIAMGLLPTLMPISVLMLEPRGARMRVVPFVALGGVVSTYLTYVVLSRPVTVVEHPHALEYQKAVPNGIVWAVLYIVAVIGPAVVSGYPSIVAFGLLNLVGLVVVAVVYVQAFASLWCVYAAAASVLVLGHMIRRRRLADPHRLRGDPLNSAVPSI</sequence>
<protein>
    <submittedName>
        <fullName evidence="3">Uncharacterized protein</fullName>
    </submittedName>
</protein>
<reference evidence="3" key="3">
    <citation type="submission" date="2023-06" db="EMBL/GenBank/DDBJ databases">
        <title>Identification of two novel mycobacterium reveal diversities and complexities of Mycobacterium gordonae clade.</title>
        <authorList>
            <person name="Matsumoto Y."/>
            <person name="Nakamura S."/>
            <person name="Motooka D."/>
            <person name="Fukushima K."/>
        </authorList>
    </citation>
    <scope>NUCLEOTIDE SEQUENCE</scope>
    <source>
        <strain evidence="3">TY812</strain>
    </source>
</reference>